<dbReference type="AlphaFoldDB" id="A0A4R5DCR9"/>
<accession>A0A4R5DCR9</accession>
<organism evidence="2 3">
    <name type="scientific">Dyadobacter psychrotolerans</name>
    <dbReference type="NCBI Taxonomy" id="2541721"/>
    <lineage>
        <taxon>Bacteria</taxon>
        <taxon>Pseudomonadati</taxon>
        <taxon>Bacteroidota</taxon>
        <taxon>Cytophagia</taxon>
        <taxon>Cytophagales</taxon>
        <taxon>Spirosomataceae</taxon>
        <taxon>Dyadobacter</taxon>
    </lineage>
</organism>
<keyword evidence="3" id="KW-1185">Reference proteome</keyword>
<feature type="transmembrane region" description="Helical" evidence="1">
    <location>
        <begin position="39"/>
        <end position="59"/>
    </location>
</feature>
<keyword evidence="1" id="KW-0812">Transmembrane</keyword>
<proteinExistence type="predicted"/>
<sequence>MAITEQNIREYFNHIDEYALKDLEKMLECADYTSNYKRLAVPIALTCFSLLDMLGFLIMDFGEGPIEMTKTVRNIKCSINYIFPNNFNDEQIRHLVKLFRDGASHEFFPKKAAICNDKYDEEILKTENFYFLNVHPLAKKIIEKFSKEELIRLLYSDKKNTIIRNFEHYIKELENLSSNKLTKGYIPDFSNTTTTTTVSSTRQTTNIWEPK</sequence>
<keyword evidence="1" id="KW-0472">Membrane</keyword>
<evidence type="ECO:0000313" key="2">
    <source>
        <dbReference type="EMBL" id="TDE08063.1"/>
    </source>
</evidence>
<evidence type="ECO:0000256" key="1">
    <source>
        <dbReference type="SAM" id="Phobius"/>
    </source>
</evidence>
<evidence type="ECO:0000313" key="3">
    <source>
        <dbReference type="Proteomes" id="UP000294850"/>
    </source>
</evidence>
<dbReference type="RefSeq" id="WP_131963088.1">
    <property type="nucleotide sequence ID" value="NZ_SMFL01000031.1"/>
</dbReference>
<protein>
    <submittedName>
        <fullName evidence="2">Uncharacterized protein</fullName>
    </submittedName>
</protein>
<dbReference type="Proteomes" id="UP000294850">
    <property type="component" value="Unassembled WGS sequence"/>
</dbReference>
<dbReference type="EMBL" id="SMFL01000031">
    <property type="protein sequence ID" value="TDE08063.1"/>
    <property type="molecule type" value="Genomic_DNA"/>
</dbReference>
<name>A0A4R5DCR9_9BACT</name>
<comment type="caution">
    <text evidence="2">The sequence shown here is derived from an EMBL/GenBank/DDBJ whole genome shotgun (WGS) entry which is preliminary data.</text>
</comment>
<gene>
    <name evidence="2" type="ORF">E0F88_33295</name>
</gene>
<keyword evidence="1" id="KW-1133">Transmembrane helix</keyword>
<reference evidence="2 3" key="1">
    <citation type="submission" date="2019-03" db="EMBL/GenBank/DDBJ databases">
        <title>Dyadobacter AR-3-6 sp. nov., isolated from arctic soil.</title>
        <authorList>
            <person name="Chaudhary D.K."/>
        </authorList>
    </citation>
    <scope>NUCLEOTIDE SEQUENCE [LARGE SCALE GENOMIC DNA]</scope>
    <source>
        <strain evidence="2 3">AR-3-6</strain>
    </source>
</reference>